<dbReference type="Proteomes" id="UP000054560">
    <property type="component" value="Unassembled WGS sequence"/>
</dbReference>
<feature type="non-terminal residue" evidence="1">
    <location>
        <position position="1"/>
    </location>
</feature>
<name>A0A0L0F866_9EUKA</name>
<evidence type="ECO:0000313" key="2">
    <source>
        <dbReference type="Proteomes" id="UP000054560"/>
    </source>
</evidence>
<dbReference type="GeneID" id="25915049"/>
<organism evidence="1 2">
    <name type="scientific">Sphaeroforma arctica JP610</name>
    <dbReference type="NCBI Taxonomy" id="667725"/>
    <lineage>
        <taxon>Eukaryota</taxon>
        <taxon>Ichthyosporea</taxon>
        <taxon>Ichthyophonida</taxon>
        <taxon>Sphaeroforma</taxon>
    </lineage>
</organism>
<keyword evidence="2" id="KW-1185">Reference proteome</keyword>
<dbReference type="EMBL" id="KQ246355">
    <property type="protein sequence ID" value="KNC72894.1"/>
    <property type="molecule type" value="Genomic_DNA"/>
</dbReference>
<reference evidence="1 2" key="1">
    <citation type="submission" date="2011-02" db="EMBL/GenBank/DDBJ databases">
        <title>The Genome Sequence of Sphaeroforma arctica JP610.</title>
        <authorList>
            <consortium name="The Broad Institute Genome Sequencing Platform"/>
            <person name="Russ C."/>
            <person name="Cuomo C."/>
            <person name="Young S.K."/>
            <person name="Zeng Q."/>
            <person name="Gargeya S."/>
            <person name="Alvarado L."/>
            <person name="Berlin A."/>
            <person name="Chapman S.B."/>
            <person name="Chen Z."/>
            <person name="Freedman E."/>
            <person name="Gellesch M."/>
            <person name="Goldberg J."/>
            <person name="Griggs A."/>
            <person name="Gujja S."/>
            <person name="Heilman E."/>
            <person name="Heiman D."/>
            <person name="Howarth C."/>
            <person name="Mehta T."/>
            <person name="Neiman D."/>
            <person name="Pearson M."/>
            <person name="Roberts A."/>
            <person name="Saif S."/>
            <person name="Shea T."/>
            <person name="Shenoy N."/>
            <person name="Sisk P."/>
            <person name="Stolte C."/>
            <person name="Sykes S."/>
            <person name="White J."/>
            <person name="Yandava C."/>
            <person name="Burger G."/>
            <person name="Gray M.W."/>
            <person name="Holland P.W.H."/>
            <person name="King N."/>
            <person name="Lang F.B.F."/>
            <person name="Roger A.J."/>
            <person name="Ruiz-Trillo I."/>
            <person name="Haas B."/>
            <person name="Nusbaum C."/>
            <person name="Birren B."/>
        </authorList>
    </citation>
    <scope>NUCLEOTIDE SEQUENCE [LARGE SCALE GENOMIC DNA]</scope>
    <source>
        <strain evidence="1 2">JP610</strain>
    </source>
</reference>
<dbReference type="AlphaFoldDB" id="A0A0L0F866"/>
<accession>A0A0L0F866</accession>
<gene>
    <name evidence="1" type="ORF">SARC_14545</name>
</gene>
<sequence>DERAELVANRLADDIGNPTHRKRINALLAKNDPTRTTTDRRTHVQYGIGTLGCMTVVGSADDCTTVVMIVQLLYNNLHLLQLL</sequence>
<dbReference type="RefSeq" id="XP_014146796.1">
    <property type="nucleotide sequence ID" value="XM_014291321.1"/>
</dbReference>
<evidence type="ECO:0000313" key="1">
    <source>
        <dbReference type="EMBL" id="KNC72894.1"/>
    </source>
</evidence>
<proteinExistence type="predicted"/>
<protein>
    <submittedName>
        <fullName evidence="1">Uncharacterized protein</fullName>
    </submittedName>
</protein>